<proteinExistence type="predicted"/>
<dbReference type="AlphaFoldDB" id="A0A094ZQL5"/>
<sequence>MESMKELITPQPHPSSCPKRLVIFIVCSSWYQGAVQNSSNKRNHEEFSVVMVKDNNEESSLGRHKESVKLPEIPTT</sequence>
<dbReference type="EMBL" id="KL250839">
    <property type="protein sequence ID" value="KGB37045.1"/>
    <property type="molecule type" value="Genomic_DNA"/>
</dbReference>
<feature type="region of interest" description="Disordered" evidence="1">
    <location>
        <begin position="56"/>
        <end position="76"/>
    </location>
</feature>
<organism evidence="2">
    <name type="scientific">Schistosoma haematobium</name>
    <name type="common">Blood fluke</name>
    <dbReference type="NCBI Taxonomy" id="6185"/>
    <lineage>
        <taxon>Eukaryota</taxon>
        <taxon>Metazoa</taxon>
        <taxon>Spiralia</taxon>
        <taxon>Lophotrochozoa</taxon>
        <taxon>Platyhelminthes</taxon>
        <taxon>Trematoda</taxon>
        <taxon>Digenea</taxon>
        <taxon>Strigeidida</taxon>
        <taxon>Schistosomatoidea</taxon>
        <taxon>Schistosomatidae</taxon>
        <taxon>Schistosoma</taxon>
    </lineage>
</organism>
<reference evidence="2" key="1">
    <citation type="journal article" date="2012" name="Nat. Genet.">
        <title>Whole-genome sequence of Schistosoma haematobium.</title>
        <authorList>
            <person name="Young N.D."/>
            <person name="Jex A.R."/>
            <person name="Li B."/>
            <person name="Liu S."/>
            <person name="Yang L."/>
            <person name="Xiong Z."/>
            <person name="Li Y."/>
            <person name="Cantacessi C."/>
            <person name="Hall R.S."/>
            <person name="Xu X."/>
            <person name="Chen F."/>
            <person name="Wu X."/>
            <person name="Zerlotini A."/>
            <person name="Oliveira G."/>
            <person name="Hofmann A."/>
            <person name="Zhang G."/>
            <person name="Fang X."/>
            <person name="Kang Y."/>
            <person name="Campbell B.E."/>
            <person name="Loukas A."/>
            <person name="Ranganathan S."/>
            <person name="Rollinson D."/>
            <person name="Rinaldi G."/>
            <person name="Brindley P.J."/>
            <person name="Yang H."/>
            <person name="Wang J."/>
            <person name="Wang J."/>
            <person name="Gasser R.B."/>
        </authorList>
    </citation>
    <scope>NUCLEOTIDE SEQUENCE [LARGE SCALE GENOMIC DNA]</scope>
</reference>
<evidence type="ECO:0000313" key="2">
    <source>
        <dbReference type="EMBL" id="KGB37045.1"/>
    </source>
</evidence>
<accession>A0A094ZQL5</accession>
<evidence type="ECO:0000256" key="1">
    <source>
        <dbReference type="SAM" id="MobiDB-lite"/>
    </source>
</evidence>
<protein>
    <submittedName>
        <fullName evidence="2">Uncharacterized protein</fullName>
    </submittedName>
</protein>
<name>A0A094ZQL5_SCHHA</name>
<feature type="compositionally biased region" description="Basic and acidic residues" evidence="1">
    <location>
        <begin position="56"/>
        <end position="69"/>
    </location>
</feature>
<gene>
    <name evidence="2" type="ORF">MS3_05371</name>
</gene>